<dbReference type="Pfam" id="PF11716">
    <property type="entry name" value="MDMPI_N"/>
    <property type="match status" value="1"/>
</dbReference>
<evidence type="ECO:0000313" key="3">
    <source>
        <dbReference type="EMBL" id="GIL29762.1"/>
    </source>
</evidence>
<evidence type="ECO:0000259" key="1">
    <source>
        <dbReference type="Pfam" id="PF07398"/>
    </source>
</evidence>
<evidence type="ECO:0000313" key="4">
    <source>
        <dbReference type="Proteomes" id="UP000614996"/>
    </source>
</evidence>
<dbReference type="AlphaFoldDB" id="A0A8J4AI72"/>
<comment type="caution">
    <text evidence="3">The sequence shown here is derived from an EMBL/GenBank/DDBJ whole genome shotgun (WGS) entry which is preliminary data.</text>
</comment>
<gene>
    <name evidence="3" type="ORF">NUM_50160</name>
</gene>
<protein>
    <recommendedName>
        <fullName evidence="5">Maleylpyruvate isomerase family mycothiol-dependent enzyme</fullName>
    </recommendedName>
</protein>
<dbReference type="Proteomes" id="UP000614996">
    <property type="component" value="Unassembled WGS sequence"/>
</dbReference>
<dbReference type="EMBL" id="BOPO01000107">
    <property type="protein sequence ID" value="GIL29762.1"/>
    <property type="molecule type" value="Genomic_DNA"/>
</dbReference>
<dbReference type="InterPro" id="IPR017517">
    <property type="entry name" value="Maleyloyr_isom"/>
</dbReference>
<dbReference type="SUPFAM" id="SSF109854">
    <property type="entry name" value="DinB/YfiT-like putative metalloenzymes"/>
    <property type="match status" value="1"/>
</dbReference>
<dbReference type="InterPro" id="IPR010872">
    <property type="entry name" value="MDMPI_C-term_domain"/>
</dbReference>
<dbReference type="GO" id="GO:0005886">
    <property type="term" value="C:plasma membrane"/>
    <property type="evidence" value="ECO:0007669"/>
    <property type="project" value="TreeGrafter"/>
</dbReference>
<accession>A0A8J4AI72</accession>
<feature type="domain" description="MDMPI C-terminal" evidence="1">
    <location>
        <begin position="152"/>
        <end position="248"/>
    </location>
</feature>
<sequence length="262" mass="28118">MDSVNSNDAAAGAPLTAARYRECLAADAARLRAVAADQLAAPVPSCPDWSVDDLVRHVAQVYLHKVAAMRQGAQPANWPPDLDAEPTLALFDRSFAELSAEFDRRSPTDPTWTFYPDDQTVAFWLRRMAQETAIHRTDAELAAGAVTPIPDDLALDGVDEVLRVMLTWGTNAFPDDPDTAALLRAGDGRTVCLDAGAARFAVRVTAAGIELTPGGAGEVTVRADPPTMLRWLWNRAPADAAAIDGDRAPVDHLRRLLADATL</sequence>
<keyword evidence="4" id="KW-1185">Reference proteome</keyword>
<reference evidence="4" key="1">
    <citation type="journal article" date="2021" name="Int. J. Syst. Evol. Microbiol.">
        <title>Actinocatenispora comari sp. nov., an endophytic actinomycete isolated from aerial parts of Comarum salesowianum.</title>
        <authorList>
            <person name="Oyunbileg N."/>
            <person name="Iizaka Y."/>
            <person name="Hamada M."/>
            <person name="Davaapurev B.O."/>
            <person name="Fukumoto A."/>
            <person name="Tsetseg B."/>
            <person name="Kato F."/>
            <person name="Tamura T."/>
            <person name="Batkhuu J."/>
            <person name="Anzai Y."/>
        </authorList>
    </citation>
    <scope>NUCLEOTIDE SEQUENCE [LARGE SCALE GENOMIC DNA]</scope>
    <source>
        <strain evidence="4">NUM-2625</strain>
    </source>
</reference>
<name>A0A8J4AI72_9ACTN</name>
<dbReference type="GO" id="GO:0046872">
    <property type="term" value="F:metal ion binding"/>
    <property type="evidence" value="ECO:0007669"/>
    <property type="project" value="InterPro"/>
</dbReference>
<dbReference type="NCBIfam" id="TIGR03083">
    <property type="entry name" value="maleylpyruvate isomerase family mycothiol-dependent enzyme"/>
    <property type="match status" value="1"/>
</dbReference>
<dbReference type="Pfam" id="PF07398">
    <property type="entry name" value="MDMPI_C"/>
    <property type="match status" value="1"/>
</dbReference>
<proteinExistence type="predicted"/>
<dbReference type="InterPro" id="IPR034660">
    <property type="entry name" value="DinB/YfiT-like"/>
</dbReference>
<evidence type="ECO:0000259" key="2">
    <source>
        <dbReference type="Pfam" id="PF11716"/>
    </source>
</evidence>
<evidence type="ECO:0008006" key="5">
    <source>
        <dbReference type="Google" id="ProtNLM"/>
    </source>
</evidence>
<dbReference type="InterPro" id="IPR024344">
    <property type="entry name" value="MDMPI_metal-binding"/>
</dbReference>
<organism evidence="3 4">
    <name type="scientific">Actinocatenispora comari</name>
    <dbReference type="NCBI Taxonomy" id="2807577"/>
    <lineage>
        <taxon>Bacteria</taxon>
        <taxon>Bacillati</taxon>
        <taxon>Actinomycetota</taxon>
        <taxon>Actinomycetes</taxon>
        <taxon>Micromonosporales</taxon>
        <taxon>Micromonosporaceae</taxon>
        <taxon>Actinocatenispora</taxon>
    </lineage>
</organism>
<dbReference type="PANTHER" id="PTHR40758">
    <property type="entry name" value="CONSERVED PROTEIN"/>
    <property type="match status" value="1"/>
</dbReference>
<dbReference type="RefSeq" id="WP_207127426.1">
    <property type="nucleotide sequence ID" value="NZ_BOPO01000107.1"/>
</dbReference>
<dbReference type="Gene3D" id="1.20.120.450">
    <property type="entry name" value="dinb family like domain"/>
    <property type="match status" value="1"/>
</dbReference>
<dbReference type="PANTHER" id="PTHR40758:SF1">
    <property type="entry name" value="CONSERVED PROTEIN"/>
    <property type="match status" value="1"/>
</dbReference>
<feature type="domain" description="Mycothiol-dependent maleylpyruvate isomerase metal-binding" evidence="2">
    <location>
        <begin position="22"/>
        <end position="139"/>
    </location>
</feature>